<dbReference type="RefSeq" id="WP_136402122.1">
    <property type="nucleotide sequence ID" value="NZ_SSNZ01000002.1"/>
</dbReference>
<name>A0A4S3ZYW4_9FLAO</name>
<organism evidence="2 3">
    <name type="scientific">Flavobacterium supellecticarium</name>
    <dbReference type="NCBI Taxonomy" id="2565924"/>
    <lineage>
        <taxon>Bacteria</taxon>
        <taxon>Pseudomonadati</taxon>
        <taxon>Bacteroidota</taxon>
        <taxon>Flavobacteriia</taxon>
        <taxon>Flavobacteriales</taxon>
        <taxon>Flavobacteriaceae</taxon>
        <taxon>Flavobacterium</taxon>
    </lineage>
</organism>
<dbReference type="Gene3D" id="2.40.160.60">
    <property type="entry name" value="Outer membrane protein transport protein (OMPP1/FadL/TodX)"/>
    <property type="match status" value="1"/>
</dbReference>
<keyword evidence="1" id="KW-0732">Signal</keyword>
<feature type="signal peptide" evidence="1">
    <location>
        <begin position="1"/>
        <end position="19"/>
    </location>
</feature>
<keyword evidence="3" id="KW-1185">Reference proteome</keyword>
<dbReference type="OrthoDB" id="1491239at2"/>
<evidence type="ECO:0000313" key="3">
    <source>
        <dbReference type="Proteomes" id="UP000307507"/>
    </source>
</evidence>
<evidence type="ECO:0000256" key="1">
    <source>
        <dbReference type="SAM" id="SignalP"/>
    </source>
</evidence>
<sequence>MIKKIILGTSLLFSSVIFAQEGTASPYSFYGIGDVKYRGTHENKAMGGLGIIPDSIHLNLQNPASLASLRLTTFSVGATNRSTTFKTDSQKETASRTTFDYLALGFPITKKAGVSFGIMPYSSVGYKVDQTTTTQLSTGDILNTNKRFTGEGGVNNVFLGLGYKITSKLSIGADFQYNFGRVETKSVVFMDDVYLGKREINTARYSGVAFNTGLMYQTKINKKYDWYSSFTYSPQSNLKADNSGSVAAITYSGTGAELESDVVNYEATQSTFKLPAKYALGTGFGIAKQWFVGAEVTFQDKSSFVNRFDQITNVGFEKAQRYVIGGYITPKFNSFTSYLERVTYRAGFRYENTGLVINNQSVKDYSVNAGFGLPIGRSLSNLNVGFEYGTKGTTSSNLVQENYFGIYIGLSVNDLWFKRTKYE</sequence>
<accession>A0A4S3ZYW4</accession>
<evidence type="ECO:0000313" key="2">
    <source>
        <dbReference type="EMBL" id="THF51135.1"/>
    </source>
</evidence>
<proteinExistence type="predicted"/>
<dbReference type="EMBL" id="SSNZ01000002">
    <property type="protein sequence ID" value="THF51135.1"/>
    <property type="molecule type" value="Genomic_DNA"/>
</dbReference>
<gene>
    <name evidence="2" type="ORF">E6C50_04990</name>
</gene>
<evidence type="ECO:0008006" key="4">
    <source>
        <dbReference type="Google" id="ProtNLM"/>
    </source>
</evidence>
<dbReference type="Proteomes" id="UP000307507">
    <property type="component" value="Unassembled WGS sequence"/>
</dbReference>
<comment type="caution">
    <text evidence="2">The sequence shown here is derived from an EMBL/GenBank/DDBJ whole genome shotgun (WGS) entry which is preliminary data.</text>
</comment>
<reference evidence="2 3" key="1">
    <citation type="submission" date="2019-04" db="EMBL/GenBank/DDBJ databases">
        <title>Flavobacterium sp. nov. isolated from construction timber.</title>
        <authorList>
            <person name="Lin S.-Y."/>
            <person name="Chang C.-T."/>
            <person name="Young C.-C."/>
        </authorList>
    </citation>
    <scope>NUCLEOTIDE SEQUENCE [LARGE SCALE GENOMIC DNA]</scope>
    <source>
        <strain evidence="2 3">CC-CTC003</strain>
    </source>
</reference>
<feature type="chain" id="PRO_5020781988" description="Long-chain fatty acid transport protein" evidence="1">
    <location>
        <begin position="20"/>
        <end position="423"/>
    </location>
</feature>
<dbReference type="SUPFAM" id="SSF56935">
    <property type="entry name" value="Porins"/>
    <property type="match status" value="1"/>
</dbReference>
<protein>
    <recommendedName>
        <fullName evidence="4">Long-chain fatty acid transport protein</fullName>
    </recommendedName>
</protein>
<dbReference type="AlphaFoldDB" id="A0A4S3ZYW4"/>